<organism evidence="2 3">
    <name type="scientific">Petrimonas mucosa</name>
    <dbReference type="NCBI Taxonomy" id="1642646"/>
    <lineage>
        <taxon>Bacteria</taxon>
        <taxon>Pseudomonadati</taxon>
        <taxon>Bacteroidota</taxon>
        <taxon>Bacteroidia</taxon>
        <taxon>Bacteroidales</taxon>
        <taxon>Dysgonomonadaceae</taxon>
        <taxon>Petrimonas</taxon>
    </lineage>
</organism>
<dbReference type="RefSeq" id="WP_071137076.1">
    <property type="nucleotide sequence ID" value="NZ_DUQN01000097.1"/>
</dbReference>
<dbReference type="PANTHER" id="PTHR30032">
    <property type="entry name" value="N-ACETYLMURAMOYL-L-ALANINE AMIDASE-RELATED"/>
    <property type="match status" value="1"/>
</dbReference>
<sequence>MGTAGQKKPEVAEPIIRVGIIQEQEMIGFTLHSTYRLEGEPFPPGNYSVILKGKKILFQGKSYDKITFEPDRIHEDSFELKAVTIGIGFHWERKEDQRFLGGLSFIRGRGGITAVNNVALEDYLKSVISSEMSATSSGELLKAHAVISRSWLLAQLVKSRNIGEGYRTSSVTPTEIIRWYDREDHDRFDVCADDHCQRYQGITRQTTALVNEAIDSTRGEVITCNGIVCDARFSKCCGGATEAFENVWEPVPHPYLQGMADNGEGFPLPDLTCEKHAAAWIHSSPPAFCNTQESRILRQVLNDYDRETNDFYRWKVVYRQAELSRLIRERSGIDFGGIIALEPLERGVSGRIIRLRIVGTERVTTIGKELEIRRTLSPTHLYSAAFVVDAGEMDEKGVPQKFTLTGAGWGHGVGLCQIGAAVMAERGYGYAAILHHYFPHTRIDQKY</sequence>
<evidence type="ECO:0000259" key="1">
    <source>
        <dbReference type="Pfam" id="PF08486"/>
    </source>
</evidence>
<dbReference type="NCBIfam" id="TIGR02669">
    <property type="entry name" value="SpoIID_LytB"/>
    <property type="match status" value="1"/>
</dbReference>
<dbReference type="InterPro" id="IPR051922">
    <property type="entry name" value="Bact_Sporulation_Assoc"/>
</dbReference>
<proteinExistence type="predicted"/>
<name>A0A1G4G7Z6_9BACT</name>
<evidence type="ECO:0000313" key="3">
    <source>
        <dbReference type="Proteomes" id="UP000178485"/>
    </source>
</evidence>
<dbReference type="EMBL" id="LT608328">
    <property type="protein sequence ID" value="SCM58454.1"/>
    <property type="molecule type" value="Genomic_DNA"/>
</dbReference>
<dbReference type="PANTHER" id="PTHR30032:SF4">
    <property type="entry name" value="AMIDASE ENHANCER"/>
    <property type="match status" value="1"/>
</dbReference>
<feature type="domain" description="Sporulation stage II protein D amidase enhancer LytB N-terminal" evidence="1">
    <location>
        <begin position="110"/>
        <end position="223"/>
    </location>
</feature>
<dbReference type="InterPro" id="IPR013486">
    <property type="entry name" value="SpoIID/LytB"/>
</dbReference>
<dbReference type="Pfam" id="PF08486">
    <property type="entry name" value="SpoIID"/>
    <property type="match status" value="1"/>
</dbReference>
<dbReference type="GO" id="GO:0030288">
    <property type="term" value="C:outer membrane-bounded periplasmic space"/>
    <property type="evidence" value="ECO:0007669"/>
    <property type="project" value="TreeGrafter"/>
</dbReference>
<keyword evidence="3" id="KW-1185">Reference proteome</keyword>
<dbReference type="GO" id="GO:0030435">
    <property type="term" value="P:sporulation resulting in formation of a cellular spore"/>
    <property type="evidence" value="ECO:0007669"/>
    <property type="project" value="InterPro"/>
</dbReference>
<accession>A0A1G4G7Z6</accession>
<dbReference type="STRING" id="1642646.ING2E5A_1815"/>
<dbReference type="KEGG" id="pmuc:ING2E5A_1815"/>
<dbReference type="InterPro" id="IPR013693">
    <property type="entry name" value="SpoIID/LytB_N"/>
</dbReference>
<protein>
    <recommendedName>
        <fullName evidence="1">Sporulation stage II protein D amidase enhancer LytB N-terminal domain-containing protein</fullName>
    </recommendedName>
</protein>
<reference evidence="2 3" key="1">
    <citation type="submission" date="2016-08" db="EMBL/GenBank/DDBJ databases">
        <authorList>
            <person name="Seilhamer J.J."/>
        </authorList>
    </citation>
    <scope>NUCLEOTIDE SEQUENCE [LARGE SCALE GENOMIC DNA]</scope>
    <source>
        <strain evidence="2">ING2-E5A</strain>
    </source>
</reference>
<gene>
    <name evidence="2" type="ORF">ING2E5A_1815</name>
</gene>
<evidence type="ECO:0000313" key="2">
    <source>
        <dbReference type="EMBL" id="SCM58454.1"/>
    </source>
</evidence>
<dbReference type="AlphaFoldDB" id="A0A1G4G7Z6"/>
<dbReference type="Proteomes" id="UP000178485">
    <property type="component" value="Chromosome i"/>
</dbReference>